<dbReference type="NCBIfam" id="TIGR00369">
    <property type="entry name" value="unchar_dom_1"/>
    <property type="match status" value="1"/>
</dbReference>
<dbReference type="InterPro" id="IPR029069">
    <property type="entry name" value="HotDog_dom_sf"/>
</dbReference>
<dbReference type="InterPro" id="IPR039298">
    <property type="entry name" value="ACOT13"/>
</dbReference>
<proteinExistence type="inferred from homology"/>
<comment type="similarity">
    <text evidence="1">Belongs to the thioesterase PaaI family.</text>
</comment>
<dbReference type="PANTHER" id="PTHR21660">
    <property type="entry name" value="THIOESTERASE SUPERFAMILY MEMBER-RELATED"/>
    <property type="match status" value="1"/>
</dbReference>
<reference evidence="4" key="1">
    <citation type="submission" date="2022-08" db="EMBL/GenBank/DDBJ databases">
        <title>Nisaea acidiphila sp. nov., isolated from a marine algal debris and emended description of the genus Nisaea Urios et al. 2008.</title>
        <authorList>
            <person name="Kwon K."/>
        </authorList>
    </citation>
    <scope>NUCLEOTIDE SEQUENCE</scope>
    <source>
        <strain evidence="4">MEBiC11861</strain>
    </source>
</reference>
<dbReference type="AlphaFoldDB" id="A0A9J7AX15"/>
<dbReference type="PANTHER" id="PTHR21660:SF1">
    <property type="entry name" value="ACYL-COENZYME A THIOESTERASE 13"/>
    <property type="match status" value="1"/>
</dbReference>
<dbReference type="GO" id="GO:0047617">
    <property type="term" value="F:fatty acyl-CoA hydrolase activity"/>
    <property type="evidence" value="ECO:0007669"/>
    <property type="project" value="InterPro"/>
</dbReference>
<organism evidence="4 5">
    <name type="scientific">Nisaea acidiphila</name>
    <dbReference type="NCBI Taxonomy" id="1862145"/>
    <lineage>
        <taxon>Bacteria</taxon>
        <taxon>Pseudomonadati</taxon>
        <taxon>Pseudomonadota</taxon>
        <taxon>Alphaproteobacteria</taxon>
        <taxon>Rhodospirillales</taxon>
        <taxon>Thalassobaculaceae</taxon>
        <taxon>Nisaea</taxon>
    </lineage>
</organism>
<sequence length="144" mass="15305">MSQSDDVTAPSLETMLGFNADIGFRLTEWADGYAKLELDLTEKHLNRSGILHGGVVATMIDAVGGYCGVWVPEGAEKKRALTLSLTTSFMGTTKEGRIYATAKRRGGGRSVFFASCEVYSPEGVLIAMGEGTYKALVSKVTSAG</sequence>
<keyword evidence="5" id="KW-1185">Reference proteome</keyword>
<dbReference type="EMBL" id="CP102480">
    <property type="protein sequence ID" value="UUX50977.1"/>
    <property type="molecule type" value="Genomic_DNA"/>
</dbReference>
<dbReference type="InterPro" id="IPR003736">
    <property type="entry name" value="PAAI_dom"/>
</dbReference>
<protein>
    <submittedName>
        <fullName evidence="4">PaaI family thioesterase</fullName>
    </submittedName>
</protein>
<evidence type="ECO:0000256" key="1">
    <source>
        <dbReference type="ARBA" id="ARBA00008324"/>
    </source>
</evidence>
<evidence type="ECO:0000259" key="3">
    <source>
        <dbReference type="Pfam" id="PF03061"/>
    </source>
</evidence>
<evidence type="ECO:0000313" key="5">
    <source>
        <dbReference type="Proteomes" id="UP001060336"/>
    </source>
</evidence>
<name>A0A9J7AX15_9PROT</name>
<dbReference type="CDD" id="cd03443">
    <property type="entry name" value="PaaI_thioesterase"/>
    <property type="match status" value="1"/>
</dbReference>
<evidence type="ECO:0000313" key="4">
    <source>
        <dbReference type="EMBL" id="UUX50977.1"/>
    </source>
</evidence>
<feature type="domain" description="Thioesterase" evidence="3">
    <location>
        <begin position="49"/>
        <end position="126"/>
    </location>
</feature>
<dbReference type="KEGG" id="naci:NUH88_04620"/>
<evidence type="ECO:0000256" key="2">
    <source>
        <dbReference type="ARBA" id="ARBA00022801"/>
    </source>
</evidence>
<gene>
    <name evidence="4" type="ORF">NUH88_04620</name>
</gene>
<keyword evidence="2" id="KW-0378">Hydrolase</keyword>
<dbReference type="Pfam" id="PF03061">
    <property type="entry name" value="4HBT"/>
    <property type="match status" value="1"/>
</dbReference>
<dbReference type="RefSeq" id="WP_257770242.1">
    <property type="nucleotide sequence ID" value="NZ_CP102480.1"/>
</dbReference>
<dbReference type="Proteomes" id="UP001060336">
    <property type="component" value="Chromosome"/>
</dbReference>
<accession>A0A9J7AX15</accession>
<dbReference type="Gene3D" id="3.10.129.10">
    <property type="entry name" value="Hotdog Thioesterase"/>
    <property type="match status" value="1"/>
</dbReference>
<dbReference type="InterPro" id="IPR006683">
    <property type="entry name" value="Thioestr_dom"/>
</dbReference>
<dbReference type="SUPFAM" id="SSF54637">
    <property type="entry name" value="Thioesterase/thiol ester dehydrase-isomerase"/>
    <property type="match status" value="1"/>
</dbReference>